<dbReference type="RefSeq" id="WP_115363902.1">
    <property type="nucleotide sequence ID" value="NZ_CP038012.1"/>
</dbReference>
<gene>
    <name evidence="2" type="ORF">NCTC4822_03304</name>
</gene>
<dbReference type="PANTHER" id="PTHR47619:SF1">
    <property type="entry name" value="EXODEOXYRIBONUCLEASE WALJ"/>
    <property type="match status" value="1"/>
</dbReference>
<dbReference type="PANTHER" id="PTHR47619">
    <property type="entry name" value="METALLO-HYDROLASE YYCJ-RELATED"/>
    <property type="match status" value="1"/>
</dbReference>
<evidence type="ECO:0000259" key="1">
    <source>
        <dbReference type="SMART" id="SM00849"/>
    </source>
</evidence>
<dbReference type="OrthoDB" id="9781189at2"/>
<dbReference type="Proteomes" id="UP000254519">
    <property type="component" value="Unassembled WGS sequence"/>
</dbReference>
<reference evidence="2 3" key="1">
    <citation type="submission" date="2018-06" db="EMBL/GenBank/DDBJ databases">
        <authorList>
            <consortium name="Pathogen Informatics"/>
            <person name="Doyle S."/>
        </authorList>
    </citation>
    <scope>NUCLEOTIDE SEQUENCE [LARGE SCALE GENOMIC DNA]</scope>
    <source>
        <strain evidence="3">ATCC 11859 / DSM 33 / NCIB 8841 / NCTC 4822</strain>
    </source>
</reference>
<dbReference type="Gene3D" id="3.60.15.10">
    <property type="entry name" value="Ribonuclease Z/Hydroxyacylglutathione hydrolase-like"/>
    <property type="match status" value="1"/>
</dbReference>
<dbReference type="InterPro" id="IPR036866">
    <property type="entry name" value="RibonucZ/Hydroxyglut_hydro"/>
</dbReference>
<organism evidence="2 3">
    <name type="scientific">Sporosarcina pasteurii</name>
    <name type="common">Bacillus pasteurii</name>
    <dbReference type="NCBI Taxonomy" id="1474"/>
    <lineage>
        <taxon>Bacteria</taxon>
        <taxon>Bacillati</taxon>
        <taxon>Bacillota</taxon>
        <taxon>Bacilli</taxon>
        <taxon>Bacillales</taxon>
        <taxon>Caryophanaceae</taxon>
        <taxon>Sporosarcina</taxon>
    </lineage>
</organism>
<dbReference type="SMART" id="SM00849">
    <property type="entry name" value="Lactamase_B"/>
    <property type="match status" value="1"/>
</dbReference>
<dbReference type="CDD" id="cd07733">
    <property type="entry name" value="YycJ-like_MBL-fold"/>
    <property type="match status" value="1"/>
</dbReference>
<accession>A0A380CL10</accession>
<feature type="domain" description="Metallo-beta-lactamase" evidence="1">
    <location>
        <begin position="11"/>
        <end position="216"/>
    </location>
</feature>
<dbReference type="InterPro" id="IPR058121">
    <property type="entry name" value="WalJ/YycJ"/>
</dbReference>
<dbReference type="SUPFAM" id="SSF56281">
    <property type="entry name" value="Metallo-hydrolase/oxidoreductase"/>
    <property type="match status" value="1"/>
</dbReference>
<keyword evidence="3" id="KW-1185">Reference proteome</keyword>
<protein>
    <submittedName>
        <fullName evidence="2">Ribonuclease Z</fullName>
    </submittedName>
</protein>
<dbReference type="InterPro" id="IPR001279">
    <property type="entry name" value="Metallo-B-lactamas"/>
</dbReference>
<sequence>MRFSVLASGSSGNAIFIENDEHQFLVDAGLSGKKLESLFSKIDRSMDNLDGILVTHEHSDHIKGLGVVARRYNVPIYANEKTWKAMDGLIGNVPLDQRFQFDMETVKSFGGLDIESFAVSHDAADPMFYTFHQNDRKLAIITDTGYVSDRMKGIIRGADAFVFESNHDVGMLQMGRYPWSIKRRILSDVGHVSNEDAAVAMSEVVFEKETRIYLSHLSKDNNMKDLARMSVTQTLETCGIIAGEYVHLYDTDAEEPTELVTV</sequence>
<dbReference type="EMBL" id="UGYZ01000002">
    <property type="protein sequence ID" value="SUJ22006.1"/>
    <property type="molecule type" value="Genomic_DNA"/>
</dbReference>
<name>A0A380CL10_SPOPA</name>
<evidence type="ECO:0000313" key="3">
    <source>
        <dbReference type="Proteomes" id="UP000254519"/>
    </source>
</evidence>
<dbReference type="InterPro" id="IPR052533">
    <property type="entry name" value="WalJ/YycJ-like"/>
</dbReference>
<evidence type="ECO:0000313" key="2">
    <source>
        <dbReference type="EMBL" id="SUJ22006.1"/>
    </source>
</evidence>
<dbReference type="Pfam" id="PF12706">
    <property type="entry name" value="Lactamase_B_2"/>
    <property type="match status" value="1"/>
</dbReference>
<dbReference type="AlphaFoldDB" id="A0A380CL10"/>
<proteinExistence type="predicted"/>